<protein>
    <submittedName>
        <fullName evidence="6">Hsp20/alpha crystallin family protein</fullName>
    </submittedName>
</protein>
<comment type="similarity">
    <text evidence="2 3">Belongs to the small heat shock protein (HSP20) family.</text>
</comment>
<dbReference type="Pfam" id="PF00011">
    <property type="entry name" value="HSP20"/>
    <property type="match status" value="1"/>
</dbReference>
<dbReference type="SUPFAM" id="SSF49764">
    <property type="entry name" value="HSP20-like chaperones"/>
    <property type="match status" value="1"/>
</dbReference>
<dbReference type="CDD" id="cd06464">
    <property type="entry name" value="ACD_sHsps-like"/>
    <property type="match status" value="1"/>
</dbReference>
<evidence type="ECO:0000259" key="5">
    <source>
        <dbReference type="PROSITE" id="PS51203"/>
    </source>
</evidence>
<dbReference type="AlphaFoldDB" id="A0A953M0Z7"/>
<reference evidence="6" key="2">
    <citation type="submission" date="2021-08" db="EMBL/GenBank/DDBJ databases">
        <authorList>
            <person name="Dalcin Martins P."/>
        </authorList>
    </citation>
    <scope>NUCLEOTIDE SEQUENCE</scope>
    <source>
        <strain evidence="6">MAG_39</strain>
    </source>
</reference>
<gene>
    <name evidence="6" type="ORF">K8I29_06570</name>
</gene>
<feature type="domain" description="SHSP" evidence="4">
    <location>
        <begin position="41"/>
        <end position="153"/>
    </location>
</feature>
<reference evidence="6" key="1">
    <citation type="journal article" date="2021" name="bioRxiv">
        <title>Unraveling nitrogen, sulfur and carbon metabolic pathways and microbial community transcriptional responses to substrate deprivation and toxicity stresses in a bioreactor mimicking anoxic brackish coastal sediment conditions.</title>
        <authorList>
            <person name="Martins P.D."/>
            <person name="Echeveste M.J."/>
            <person name="Arshad A."/>
            <person name="Kurth J."/>
            <person name="Ouboter H."/>
            <person name="Jetten M.S.M."/>
            <person name="Welte C.U."/>
        </authorList>
    </citation>
    <scope>NUCLEOTIDE SEQUENCE</scope>
    <source>
        <strain evidence="6">MAG_39</strain>
    </source>
</reference>
<evidence type="ECO:0000259" key="4">
    <source>
        <dbReference type="PROSITE" id="PS01031"/>
    </source>
</evidence>
<accession>A0A953M0Z7</accession>
<dbReference type="InterPro" id="IPR008978">
    <property type="entry name" value="HSP20-like_chaperone"/>
</dbReference>
<evidence type="ECO:0000256" key="1">
    <source>
        <dbReference type="ARBA" id="ARBA00023016"/>
    </source>
</evidence>
<dbReference type="FunFam" id="2.60.40.790:FF:000072">
    <property type="entry name" value="Small heat shock protein HSP16.5"/>
    <property type="match status" value="1"/>
</dbReference>
<keyword evidence="1" id="KW-0346">Stress response</keyword>
<evidence type="ECO:0000313" key="6">
    <source>
        <dbReference type="EMBL" id="MBZ0155865.1"/>
    </source>
</evidence>
<dbReference type="PROSITE" id="PS01031">
    <property type="entry name" value="SHSP"/>
    <property type="match status" value="1"/>
</dbReference>
<dbReference type="Gene3D" id="2.60.40.790">
    <property type="match status" value="1"/>
</dbReference>
<dbReference type="InterPro" id="IPR007052">
    <property type="entry name" value="CS_dom"/>
</dbReference>
<proteinExistence type="inferred from homology"/>
<feature type="domain" description="CS" evidence="5">
    <location>
        <begin position="45"/>
        <end position="153"/>
    </location>
</feature>
<comment type="caution">
    <text evidence="6">The sequence shown here is derived from an EMBL/GenBank/DDBJ whole genome shotgun (WGS) entry which is preliminary data.</text>
</comment>
<evidence type="ECO:0000256" key="3">
    <source>
        <dbReference type="RuleBase" id="RU003616"/>
    </source>
</evidence>
<evidence type="ECO:0000256" key="2">
    <source>
        <dbReference type="PROSITE-ProRule" id="PRU00285"/>
    </source>
</evidence>
<dbReference type="PROSITE" id="PS51203">
    <property type="entry name" value="CS"/>
    <property type="match status" value="1"/>
</dbReference>
<evidence type="ECO:0000313" key="7">
    <source>
        <dbReference type="Proteomes" id="UP000705867"/>
    </source>
</evidence>
<dbReference type="InterPro" id="IPR002068">
    <property type="entry name" value="A-crystallin/Hsp20_dom"/>
</dbReference>
<dbReference type="EMBL" id="JAIOIV010000051">
    <property type="protein sequence ID" value="MBZ0155865.1"/>
    <property type="molecule type" value="Genomic_DNA"/>
</dbReference>
<dbReference type="Proteomes" id="UP000705867">
    <property type="component" value="Unassembled WGS sequence"/>
</dbReference>
<dbReference type="PANTHER" id="PTHR46733:SF4">
    <property type="entry name" value="HEAT SHOCK PROTEIN 21, CHLOROPLASTIC"/>
    <property type="match status" value="1"/>
</dbReference>
<dbReference type="InterPro" id="IPR044587">
    <property type="entry name" value="HSP21-like"/>
</dbReference>
<sequence length="153" mass="17871">MSTVKWSPLRELEEMRRDMDRLFEEFLSLSPRRRRGLAGRAESGMIVPNIEMYDARNEIVVKAELPGINKEDIDLTITKDSLILKGEFKREEERKEEEYFINERNYGPFSRTVSLPVEVDSEKARATFKNGILELVIPKREEAKPKEIKIQVA</sequence>
<dbReference type="GO" id="GO:0009408">
    <property type="term" value="P:response to heat"/>
    <property type="evidence" value="ECO:0007669"/>
    <property type="project" value="InterPro"/>
</dbReference>
<dbReference type="PANTHER" id="PTHR46733">
    <property type="entry name" value="26.5 KDA HEAT SHOCK PROTEIN, MITOCHONDRIAL"/>
    <property type="match status" value="1"/>
</dbReference>
<name>A0A953M0Z7_9BACT</name>
<organism evidence="6 7">
    <name type="scientific">Candidatus Nitrobium versatile</name>
    <dbReference type="NCBI Taxonomy" id="2884831"/>
    <lineage>
        <taxon>Bacteria</taxon>
        <taxon>Pseudomonadati</taxon>
        <taxon>Nitrospirota</taxon>
        <taxon>Nitrospiria</taxon>
        <taxon>Nitrospirales</taxon>
        <taxon>Nitrospiraceae</taxon>
        <taxon>Candidatus Nitrobium</taxon>
    </lineage>
</organism>